<dbReference type="PROSITE" id="PS00154">
    <property type="entry name" value="ATPASE_E1_E2"/>
    <property type="match status" value="1"/>
</dbReference>
<dbReference type="PROSITE" id="PS01229">
    <property type="entry name" value="COF_2"/>
    <property type="match status" value="1"/>
</dbReference>
<evidence type="ECO:0000256" key="8">
    <source>
        <dbReference type="ARBA" id="ARBA00022842"/>
    </source>
</evidence>
<feature type="transmembrane region" description="Helical" evidence="13">
    <location>
        <begin position="1135"/>
        <end position="1157"/>
    </location>
</feature>
<dbReference type="InterPro" id="IPR018303">
    <property type="entry name" value="ATPase_P-typ_P_site"/>
</dbReference>
<feature type="region of interest" description="Disordered" evidence="14">
    <location>
        <begin position="1"/>
        <end position="86"/>
    </location>
</feature>
<dbReference type="InterPro" id="IPR036412">
    <property type="entry name" value="HAD-like_sf"/>
</dbReference>
<dbReference type="PANTHER" id="PTHR45630">
    <property type="entry name" value="CATION-TRANSPORTING ATPASE-RELATED"/>
    <property type="match status" value="1"/>
</dbReference>
<evidence type="ECO:0000256" key="1">
    <source>
        <dbReference type="ARBA" id="ARBA00004141"/>
    </source>
</evidence>
<dbReference type="GO" id="GO:0015662">
    <property type="term" value="F:P-type ion transporter activity"/>
    <property type="evidence" value="ECO:0007669"/>
    <property type="project" value="InterPro"/>
</dbReference>
<name>A0A0E9N8N5_SAICN</name>
<dbReference type="InterPro" id="IPR059000">
    <property type="entry name" value="ATPase_P-type_domA"/>
</dbReference>
<reference evidence="17 18" key="2">
    <citation type="journal article" date="2014" name="J. Gen. Appl. Microbiol.">
        <title>The early diverging ascomycetous budding yeast Saitoella complicata has three histone deacetylases belonging to the Clr6, Hos2, and Rpd3 lineages.</title>
        <authorList>
            <person name="Nishida H."/>
            <person name="Matsumoto T."/>
            <person name="Kondo S."/>
            <person name="Hamamoto M."/>
            <person name="Yoshikawa H."/>
        </authorList>
    </citation>
    <scope>NUCLEOTIDE SEQUENCE [LARGE SCALE GENOMIC DNA]</scope>
    <source>
        <strain evidence="17 18">NRRL Y-17804</strain>
    </source>
</reference>
<feature type="transmembrane region" description="Helical" evidence="13">
    <location>
        <begin position="591"/>
        <end position="612"/>
    </location>
</feature>
<feature type="domain" description="P-type ATPase A" evidence="15">
    <location>
        <begin position="409"/>
        <end position="538"/>
    </location>
</feature>
<dbReference type="Pfam" id="PF00122">
    <property type="entry name" value="E1-E2_ATPase"/>
    <property type="match status" value="1"/>
</dbReference>
<comment type="caution">
    <text evidence="17">The sequence shown here is derived from an EMBL/GenBank/DDBJ whole genome shotgun (WGS) entry which is preliminary data.</text>
</comment>
<evidence type="ECO:0000313" key="17">
    <source>
        <dbReference type="EMBL" id="GAO46061.1"/>
    </source>
</evidence>
<keyword evidence="11 13" id="KW-0472">Membrane</keyword>
<dbReference type="SFLD" id="SFLDG00002">
    <property type="entry name" value="C1.7:_P-type_atpase_like"/>
    <property type="match status" value="1"/>
</dbReference>
<dbReference type="SUPFAM" id="SSF81665">
    <property type="entry name" value="Calcium ATPase, transmembrane domain M"/>
    <property type="match status" value="1"/>
</dbReference>
<dbReference type="NCBIfam" id="TIGR01494">
    <property type="entry name" value="ATPase_P-type"/>
    <property type="match status" value="1"/>
</dbReference>
<dbReference type="GO" id="GO:0046872">
    <property type="term" value="F:metal ion binding"/>
    <property type="evidence" value="ECO:0007669"/>
    <property type="project" value="UniProtKB-UniRule"/>
</dbReference>
<feature type="transmembrane region" description="Helical" evidence="13">
    <location>
        <begin position="1178"/>
        <end position="1205"/>
    </location>
</feature>
<protein>
    <recommendedName>
        <fullName evidence="13">Cation-transporting ATPase</fullName>
        <ecNumber evidence="13">7.2.2.-</ecNumber>
    </recommendedName>
</protein>
<feature type="domain" description="P5B-type ATPase N-terminal" evidence="16">
    <location>
        <begin position="174"/>
        <end position="292"/>
    </location>
</feature>
<dbReference type="GO" id="GO:0019829">
    <property type="term" value="F:ATPase-coupled monoatomic cation transmembrane transporter activity"/>
    <property type="evidence" value="ECO:0007669"/>
    <property type="project" value="UniProtKB-UniRule"/>
</dbReference>
<dbReference type="SFLD" id="SFLDF00027">
    <property type="entry name" value="p-type_atpase"/>
    <property type="match status" value="1"/>
</dbReference>
<keyword evidence="5 13" id="KW-0479">Metal-binding</keyword>
<dbReference type="Gene3D" id="3.40.50.1000">
    <property type="entry name" value="HAD superfamily/HAD-like"/>
    <property type="match status" value="1"/>
</dbReference>
<feature type="region of interest" description="Disordered" evidence="14">
    <location>
        <begin position="735"/>
        <end position="763"/>
    </location>
</feature>
<dbReference type="GO" id="GO:0016887">
    <property type="term" value="F:ATP hydrolysis activity"/>
    <property type="evidence" value="ECO:0007669"/>
    <property type="project" value="InterPro"/>
</dbReference>
<dbReference type="InterPro" id="IPR008250">
    <property type="entry name" value="ATPase_P-typ_transduc_dom_A_sf"/>
</dbReference>
<evidence type="ECO:0000256" key="11">
    <source>
        <dbReference type="ARBA" id="ARBA00023136"/>
    </source>
</evidence>
<keyword evidence="10 13" id="KW-1133">Transmembrane helix</keyword>
<dbReference type="FunFam" id="3.40.50.1000:FF:000068">
    <property type="entry name" value="Cation-transporting ATPase"/>
    <property type="match status" value="1"/>
</dbReference>
<keyword evidence="4 13" id="KW-0812">Transmembrane</keyword>
<dbReference type="Pfam" id="PF12409">
    <property type="entry name" value="P5-ATPase"/>
    <property type="match status" value="1"/>
</dbReference>
<dbReference type="Proteomes" id="UP000033140">
    <property type="component" value="Unassembled WGS sequence"/>
</dbReference>
<reference evidence="17 18" key="3">
    <citation type="journal article" date="2015" name="Genome Announc.">
        <title>Draft Genome Sequence of the Archiascomycetous Yeast Saitoella complicata.</title>
        <authorList>
            <person name="Yamauchi K."/>
            <person name="Kondo S."/>
            <person name="Hamamoto M."/>
            <person name="Takahashi Y."/>
            <person name="Ogura Y."/>
            <person name="Hayashi T."/>
            <person name="Nishida H."/>
        </authorList>
    </citation>
    <scope>NUCLEOTIDE SEQUENCE [LARGE SCALE GENOMIC DNA]</scope>
    <source>
        <strain evidence="17 18">NRRL Y-17804</strain>
    </source>
</reference>
<feature type="region of interest" description="Disordered" evidence="14">
    <location>
        <begin position="110"/>
        <end position="142"/>
    </location>
</feature>
<evidence type="ECO:0000256" key="14">
    <source>
        <dbReference type="SAM" id="MobiDB-lite"/>
    </source>
</evidence>
<proteinExistence type="inferred from homology"/>
<feature type="transmembrane region" description="Helical" evidence="13">
    <location>
        <begin position="346"/>
        <end position="365"/>
    </location>
</feature>
<comment type="subcellular location">
    <subcellularLocation>
        <location evidence="1 13">Membrane</location>
        <topology evidence="1 13">Multi-pass membrane protein</topology>
    </subcellularLocation>
</comment>
<gene>
    <name evidence="17" type="ORF">G7K_0304-t1</name>
</gene>
<evidence type="ECO:0000256" key="9">
    <source>
        <dbReference type="ARBA" id="ARBA00022967"/>
    </source>
</evidence>
<dbReference type="InterPro" id="IPR006544">
    <property type="entry name" value="P-type_TPase_V"/>
</dbReference>
<evidence type="ECO:0000259" key="15">
    <source>
        <dbReference type="Pfam" id="PF00122"/>
    </source>
</evidence>
<accession>A0A0E9N8N5</accession>
<dbReference type="Gene3D" id="3.40.1110.10">
    <property type="entry name" value="Calcium-transporting ATPase, cytoplasmic domain N"/>
    <property type="match status" value="1"/>
</dbReference>
<dbReference type="GO" id="GO:0005524">
    <property type="term" value="F:ATP binding"/>
    <property type="evidence" value="ECO:0007669"/>
    <property type="project" value="UniProtKB-UniRule"/>
</dbReference>
<keyword evidence="6 13" id="KW-0547">Nucleotide-binding</keyword>
<dbReference type="FunFam" id="3.40.1110.10:FF:000057">
    <property type="entry name" value="Cation-transporting ATPase"/>
    <property type="match status" value="1"/>
</dbReference>
<dbReference type="SUPFAM" id="SSF81660">
    <property type="entry name" value="Metal cation-transporting ATPase, ATP-binding domain N"/>
    <property type="match status" value="1"/>
</dbReference>
<feature type="transmembrane region" description="Helical" evidence="13">
    <location>
        <begin position="371"/>
        <end position="391"/>
    </location>
</feature>
<feature type="transmembrane region" description="Helical" evidence="13">
    <location>
        <begin position="555"/>
        <end position="579"/>
    </location>
</feature>
<dbReference type="Gene3D" id="2.70.150.10">
    <property type="entry name" value="Calcium-transporting ATPase, cytoplasmic transduction domain A"/>
    <property type="match status" value="1"/>
</dbReference>
<organism evidence="17 18">
    <name type="scientific">Saitoella complicata (strain BCRC 22490 / CBS 7301 / JCM 7358 / NBRC 10748 / NRRL Y-17804)</name>
    <dbReference type="NCBI Taxonomy" id="698492"/>
    <lineage>
        <taxon>Eukaryota</taxon>
        <taxon>Fungi</taxon>
        <taxon>Dikarya</taxon>
        <taxon>Ascomycota</taxon>
        <taxon>Taphrinomycotina</taxon>
        <taxon>Taphrinomycotina incertae sedis</taxon>
        <taxon>Saitoella</taxon>
    </lineage>
</organism>
<dbReference type="STRING" id="698492.A0A0E9N8N5"/>
<feature type="transmembrane region" description="Helical" evidence="13">
    <location>
        <begin position="190"/>
        <end position="208"/>
    </location>
</feature>
<keyword evidence="9 13" id="KW-1278">Translocase</keyword>
<feature type="transmembrane region" description="Helical" evidence="13">
    <location>
        <begin position="1225"/>
        <end position="1243"/>
    </location>
</feature>
<dbReference type="PANTHER" id="PTHR45630:SF8">
    <property type="entry name" value="CATION-TRANSPORTING ATPASE"/>
    <property type="match status" value="1"/>
</dbReference>
<feature type="compositionally biased region" description="Polar residues" evidence="14">
    <location>
        <begin position="76"/>
        <end position="86"/>
    </location>
</feature>
<evidence type="ECO:0000256" key="10">
    <source>
        <dbReference type="ARBA" id="ARBA00022989"/>
    </source>
</evidence>
<evidence type="ECO:0000256" key="7">
    <source>
        <dbReference type="ARBA" id="ARBA00022840"/>
    </source>
</evidence>
<evidence type="ECO:0000313" key="18">
    <source>
        <dbReference type="Proteomes" id="UP000033140"/>
    </source>
</evidence>
<feature type="transmembrane region" description="Helical" evidence="13">
    <location>
        <begin position="1110"/>
        <end position="1129"/>
    </location>
</feature>
<dbReference type="InterPro" id="IPR047821">
    <property type="entry name" value="P5B-type_ATPase"/>
</dbReference>
<evidence type="ECO:0000256" key="13">
    <source>
        <dbReference type="RuleBase" id="RU362082"/>
    </source>
</evidence>
<dbReference type="InterPro" id="IPR023298">
    <property type="entry name" value="ATPase_P-typ_TM_dom_sf"/>
</dbReference>
<dbReference type="EC" id="7.2.2.-" evidence="13"/>
<dbReference type="Pfam" id="PF13246">
    <property type="entry name" value="Cation_ATPase"/>
    <property type="match status" value="1"/>
</dbReference>
<dbReference type="FunFam" id="1.20.1110.10:FF:000032">
    <property type="entry name" value="Cation-transporting ATPase"/>
    <property type="match status" value="1"/>
</dbReference>
<evidence type="ECO:0000256" key="12">
    <source>
        <dbReference type="ARBA" id="ARBA00049360"/>
    </source>
</evidence>
<dbReference type="GO" id="GO:0006874">
    <property type="term" value="P:intracellular calcium ion homeostasis"/>
    <property type="evidence" value="ECO:0007669"/>
    <property type="project" value="TreeGrafter"/>
</dbReference>
<dbReference type="InterPro" id="IPR047819">
    <property type="entry name" value="P5A-ATPase_N"/>
</dbReference>
<keyword evidence="8 13" id="KW-0460">Magnesium</keyword>
<dbReference type="FunFam" id="2.70.150.10:FF:000119">
    <property type="entry name" value="Cation-transporting ATPase"/>
    <property type="match status" value="1"/>
</dbReference>
<dbReference type="PRINTS" id="PR00119">
    <property type="entry name" value="CATATPASE"/>
</dbReference>
<dbReference type="NCBIfam" id="TIGR01657">
    <property type="entry name" value="P-ATPase-V"/>
    <property type="match status" value="1"/>
</dbReference>
<dbReference type="SUPFAM" id="SSF56784">
    <property type="entry name" value="HAD-like"/>
    <property type="match status" value="1"/>
</dbReference>
<sequence>MSSYRGHGTFRRSSSVSSRRSTSRRRDSIARHRRDSQQPLLYDQANTEMAHDAIFDGPMSESVPTGVSSFVHRGSRSQSNASQQRPSLGLLSMKFFGSGYDVVDNDDAVTETSEAPGGYDDEDGYAGTDMESQAGDTPMSEYGDPLLHRTISGESDFMGMNRKKTSQRAYLQEEDLTIVIAGFRTHSLKIILYYFLCICTFGLTYLLLRWLPRWWITMTAVPSPLEKCDWVVIENQWGEVSIHDISKRTYGREMSTVFSTSIRYVPDDPENDDPTLPVLRWVDYRYTRFVWHPYLAKFIQNNNWKDPSWKKVKDVRQGIDGDIWEDRIAAFGSNVIDIEQKSMGQLLVDEALHPFYIFQVGSIILWSFDEYYYYAACIFLISVGSIITTLIETKENMARLKEMSRFVCEVRVLRNGFWRSVSSEDLVPGDVYEVSDPSLTVFPCDALLLSGDAIVNESMLTGESVPVSKLPTTDKALRSLNLSSSGVNPDVAKHFLFSGTKIIRVRRPQARGSEDAAALAMVVRTGFNTTKGALIRSMLFPRPVGFKFYRDSFRFIGVMGIIACFGFILSTINFVKLGLHWTLILVRALDLITIVVPPALPATLSIGTNFAIGRLRKKDIFCISPQRVNVGGKIDVMCFDKTGTLTEDGLDILGVRAVDRVSNQFYDLYEHPEDLLPSSEFERDPSKEFGERAAILYAMTTCHSLKLVGGQLVGDPLDLKMFDFTEWIYEEGGETNERGRVSAEDASAAKPASGPSLIPPTVRPPGGRSFAIEGVMEGSADPRETAPMELGVLKVFEFVSHLRRMSVLVKRFRSTTTQVYVKGAPEIMSDICDPNTFPADYDELLAYYTHHGYRVIACAAKTIPKLSFAKAQKMKREEAEKDLTFLGFIIFENKLKPSTAGAIKQLAEANIRKVMCTGDNILTAISVARECGLVSEFGHVFVPQFEIGNSFDPNSKVTWHSVDNSSLTLDSETLLPMPAPADADASLPYEAHNINDYSLAVSGDVFRWLVDYAPLSVLQRMLIKGQIFARMSPDEKHELVEKLQSLDYCVGFCGDGANDCGALKAADVGISLSEAEASVAAPFTSRSFEISCVLDVIREGRAALVTSFSCFKYMALYSAIQFTTVSLLYKSGSNLGNFQFLFIDLFLIIPISIFMGRSEPYPVISVKRPTANLVSKKVITSMLGHIVVLSGMQFLVYFMILAQPWYKEPIVDPDNSTIESAENTALFAISSYQYILIAIVLSVGPPYRKPMSQNLPFILSITFTTLFVTYFFLDPPGWLASMLQLVDIPYTFRAFIVILAGINLSLALTGEEYIFTPLAKAYAAFKEKTRSVPKERKKYKVIQEGMLF</sequence>
<dbReference type="InterPro" id="IPR023214">
    <property type="entry name" value="HAD_sf"/>
</dbReference>
<comment type="similarity">
    <text evidence="2 13">Belongs to the cation transport ATPase (P-type) (TC 3.A.3) family. Type V subfamily.</text>
</comment>
<reference evidence="17 18" key="1">
    <citation type="journal article" date="2011" name="J. Gen. Appl. Microbiol.">
        <title>Draft genome sequencing of the enigmatic yeast Saitoella complicata.</title>
        <authorList>
            <person name="Nishida H."/>
            <person name="Hamamoto M."/>
            <person name="Sugiyama J."/>
        </authorList>
    </citation>
    <scope>NUCLEOTIDE SEQUENCE [LARGE SCALE GENOMIC DNA]</scope>
    <source>
        <strain evidence="17 18">NRRL Y-17804</strain>
    </source>
</reference>
<comment type="catalytic activity">
    <reaction evidence="12 13">
        <text>ATP + H2O = ADP + phosphate + H(+)</text>
        <dbReference type="Rhea" id="RHEA:13065"/>
        <dbReference type="ChEBI" id="CHEBI:15377"/>
        <dbReference type="ChEBI" id="CHEBI:15378"/>
        <dbReference type="ChEBI" id="CHEBI:30616"/>
        <dbReference type="ChEBI" id="CHEBI:43474"/>
        <dbReference type="ChEBI" id="CHEBI:456216"/>
    </reaction>
</comment>
<dbReference type="EMBL" id="BACD03000002">
    <property type="protein sequence ID" value="GAO46061.1"/>
    <property type="molecule type" value="Genomic_DNA"/>
</dbReference>
<feature type="transmembrane region" description="Helical" evidence="13">
    <location>
        <begin position="1292"/>
        <end position="1310"/>
    </location>
</feature>
<evidence type="ECO:0000256" key="4">
    <source>
        <dbReference type="ARBA" id="ARBA00022692"/>
    </source>
</evidence>
<evidence type="ECO:0000256" key="3">
    <source>
        <dbReference type="ARBA" id="ARBA00022553"/>
    </source>
</evidence>
<dbReference type="SFLD" id="SFLDS00003">
    <property type="entry name" value="Haloacid_Dehalogenase"/>
    <property type="match status" value="1"/>
</dbReference>
<dbReference type="InterPro" id="IPR023299">
    <property type="entry name" value="ATPase_P-typ_cyto_dom_N"/>
</dbReference>
<keyword evidence="18" id="KW-1185">Reference proteome</keyword>
<feature type="compositionally biased region" description="Low complexity" evidence="14">
    <location>
        <begin position="11"/>
        <end position="20"/>
    </location>
</feature>
<dbReference type="GO" id="GO:0016020">
    <property type="term" value="C:membrane"/>
    <property type="evidence" value="ECO:0007669"/>
    <property type="project" value="UniProtKB-SubCell"/>
</dbReference>
<feature type="transmembrane region" description="Helical" evidence="13">
    <location>
        <begin position="1255"/>
        <end position="1272"/>
    </location>
</feature>
<dbReference type="InterPro" id="IPR001757">
    <property type="entry name" value="P_typ_ATPase"/>
</dbReference>
<dbReference type="SUPFAM" id="SSF81653">
    <property type="entry name" value="Calcium ATPase, transduction domain A"/>
    <property type="match status" value="1"/>
</dbReference>
<dbReference type="OMA" id="FSCFQYM"/>
<keyword evidence="3" id="KW-0597">Phosphoprotein</keyword>
<evidence type="ECO:0000256" key="6">
    <source>
        <dbReference type="ARBA" id="ARBA00022741"/>
    </source>
</evidence>
<evidence type="ECO:0000256" key="5">
    <source>
        <dbReference type="ARBA" id="ARBA00022723"/>
    </source>
</evidence>
<evidence type="ECO:0000259" key="16">
    <source>
        <dbReference type="Pfam" id="PF12409"/>
    </source>
</evidence>
<dbReference type="InterPro" id="IPR044492">
    <property type="entry name" value="P_typ_ATPase_HD_dom"/>
</dbReference>
<evidence type="ECO:0000256" key="2">
    <source>
        <dbReference type="ARBA" id="ARBA00006000"/>
    </source>
</evidence>
<dbReference type="CDD" id="cd07542">
    <property type="entry name" value="P-type_ATPase_cation"/>
    <property type="match status" value="1"/>
</dbReference>
<keyword evidence="7 13" id="KW-0067">ATP-binding</keyword>